<evidence type="ECO:0000256" key="1">
    <source>
        <dbReference type="SAM" id="Phobius"/>
    </source>
</evidence>
<feature type="transmembrane region" description="Helical" evidence="1">
    <location>
        <begin position="159"/>
        <end position="178"/>
    </location>
</feature>
<protein>
    <submittedName>
        <fullName evidence="2">Uncharacterized protein</fullName>
    </submittedName>
</protein>
<proteinExistence type="predicted"/>
<dbReference type="AlphaFoldDB" id="A0AAE3FQC1"/>
<comment type="caution">
    <text evidence="2">The sequence shown here is derived from an EMBL/GenBank/DDBJ whole genome shotgun (WGS) entry which is preliminary data.</text>
</comment>
<keyword evidence="1" id="KW-0472">Membrane</keyword>
<keyword evidence="3" id="KW-1185">Reference proteome</keyword>
<dbReference type="EMBL" id="JAKRVY010000002">
    <property type="protein sequence ID" value="MCL9813170.1"/>
    <property type="molecule type" value="Genomic_DNA"/>
</dbReference>
<evidence type="ECO:0000313" key="3">
    <source>
        <dbReference type="Proteomes" id="UP001202674"/>
    </source>
</evidence>
<feature type="transmembrane region" description="Helical" evidence="1">
    <location>
        <begin position="70"/>
        <end position="91"/>
    </location>
</feature>
<keyword evidence="1" id="KW-0812">Transmembrane</keyword>
<accession>A0AAE3FQC1</accession>
<evidence type="ECO:0000313" key="2">
    <source>
        <dbReference type="EMBL" id="MCL9813170.1"/>
    </source>
</evidence>
<sequence length="241" mass="25795">MSTRSDGPWPDRAETVDDPVTLTVLGVDRGDSGLPEELPDAVPEDADAIIIDRPTGALSRRARWSAYARNPALALLGIASAIALTSDYLSYGTTDRSFDQQAVTDISAGRSIPVHFVGQSPLAAVGAVPHIWHVGGWIVTLLLFVAAVYGLLSPGIGGVLFAVAALGLAGAYILAYLGSTLERQSGRLFSEIKRLADENGYEHPVAVVRRRHRLSLTDHAKEARIRTSDWAVSPTDADDWT</sequence>
<dbReference type="RefSeq" id="WP_250595399.1">
    <property type="nucleotide sequence ID" value="NZ_JAKRVY010000002.1"/>
</dbReference>
<dbReference type="Proteomes" id="UP001202674">
    <property type="component" value="Unassembled WGS sequence"/>
</dbReference>
<gene>
    <name evidence="2" type="ORF">AArcSt11_05825</name>
</gene>
<feature type="transmembrane region" description="Helical" evidence="1">
    <location>
        <begin position="131"/>
        <end position="152"/>
    </location>
</feature>
<keyword evidence="1" id="KW-1133">Transmembrane helix</keyword>
<organism evidence="2 3">
    <name type="scientific">Natranaeroarchaeum aerophilus</name>
    <dbReference type="NCBI Taxonomy" id="2917711"/>
    <lineage>
        <taxon>Archaea</taxon>
        <taxon>Methanobacteriati</taxon>
        <taxon>Methanobacteriota</taxon>
        <taxon>Stenosarchaea group</taxon>
        <taxon>Halobacteria</taxon>
        <taxon>Halobacteriales</taxon>
        <taxon>Natronoarchaeaceae</taxon>
        <taxon>Natranaeroarchaeum</taxon>
    </lineage>
</organism>
<reference evidence="2 3" key="1">
    <citation type="journal article" date="2022" name="Syst. Appl. Microbiol.">
        <title>Natronocalculus amylovorans gen. nov., sp. nov., and Natranaeroarchaeum aerophilus sp. nov., dominant culturable amylolytic natronoarchaea from hypersaline soda lakes in southwestern Siberia.</title>
        <authorList>
            <person name="Sorokin D.Y."/>
            <person name="Elcheninov A.G."/>
            <person name="Khizhniak T.V."/>
            <person name="Koenen M."/>
            <person name="Bale N.J."/>
            <person name="Damste J.S.S."/>
            <person name="Kublanov I.V."/>
        </authorList>
    </citation>
    <scope>NUCLEOTIDE SEQUENCE [LARGE SCALE GENOMIC DNA]</scope>
    <source>
        <strain evidence="2 3">AArc-St1-1</strain>
    </source>
</reference>
<name>A0AAE3FQC1_9EURY</name>